<dbReference type="GO" id="GO:0005524">
    <property type="term" value="F:ATP binding"/>
    <property type="evidence" value="ECO:0007669"/>
    <property type="project" value="UniProtKB-KW"/>
</dbReference>
<protein>
    <recommendedName>
        <fullName evidence="1">tRNA-uridine 2-sulfurtransferase</fullName>
        <ecNumber evidence="1">2.8.1.13</ecNumber>
    </recommendedName>
</protein>
<evidence type="ECO:0000256" key="6">
    <source>
        <dbReference type="ARBA" id="ARBA00022741"/>
    </source>
</evidence>
<feature type="non-terminal residue" evidence="13">
    <location>
        <position position="1"/>
    </location>
</feature>
<comment type="catalytic activity">
    <reaction evidence="10">
        <text>S-sulfanyl-L-cysteinyl-[protein] + uridine(34) in tRNA + AH2 + ATP = 2-thiouridine(34) in tRNA + L-cysteinyl-[protein] + A + AMP + diphosphate + H(+)</text>
        <dbReference type="Rhea" id="RHEA:47032"/>
        <dbReference type="Rhea" id="RHEA-COMP:10131"/>
        <dbReference type="Rhea" id="RHEA-COMP:11726"/>
        <dbReference type="Rhea" id="RHEA-COMP:11727"/>
        <dbReference type="Rhea" id="RHEA-COMP:11728"/>
        <dbReference type="ChEBI" id="CHEBI:13193"/>
        <dbReference type="ChEBI" id="CHEBI:15378"/>
        <dbReference type="ChEBI" id="CHEBI:17499"/>
        <dbReference type="ChEBI" id="CHEBI:29950"/>
        <dbReference type="ChEBI" id="CHEBI:30616"/>
        <dbReference type="ChEBI" id="CHEBI:33019"/>
        <dbReference type="ChEBI" id="CHEBI:61963"/>
        <dbReference type="ChEBI" id="CHEBI:65315"/>
        <dbReference type="ChEBI" id="CHEBI:87170"/>
        <dbReference type="ChEBI" id="CHEBI:456215"/>
        <dbReference type="EC" id="2.8.1.13"/>
    </reaction>
</comment>
<keyword evidence="9" id="KW-1015">Disulfide bond</keyword>
<dbReference type="Gene3D" id="2.30.30.280">
    <property type="entry name" value="Adenine nucleotide alpha hydrolases-like domains"/>
    <property type="match status" value="1"/>
</dbReference>
<evidence type="ECO:0000259" key="11">
    <source>
        <dbReference type="Pfam" id="PF20258"/>
    </source>
</evidence>
<dbReference type="PANTHER" id="PTHR11933:SF5">
    <property type="entry name" value="MITOCHONDRIAL TRNA-SPECIFIC 2-THIOURIDYLASE 1"/>
    <property type="match status" value="1"/>
</dbReference>
<accession>A0A9D6DNY2</accession>
<evidence type="ECO:0000256" key="3">
    <source>
        <dbReference type="ARBA" id="ARBA00022555"/>
    </source>
</evidence>
<feature type="domain" description="tRNA-specific 2-thiouridylase MnmA-like C-terminal" evidence="11">
    <location>
        <begin position="73"/>
        <end position="147"/>
    </location>
</feature>
<dbReference type="Gene3D" id="2.40.30.10">
    <property type="entry name" value="Translation factors"/>
    <property type="match status" value="1"/>
</dbReference>
<dbReference type="GO" id="GO:0002143">
    <property type="term" value="P:tRNA wobble position uridine thiolation"/>
    <property type="evidence" value="ECO:0007669"/>
    <property type="project" value="TreeGrafter"/>
</dbReference>
<dbReference type="PANTHER" id="PTHR11933">
    <property type="entry name" value="TRNA 5-METHYLAMINOMETHYL-2-THIOURIDYLATE -METHYLTRANSFERASE"/>
    <property type="match status" value="1"/>
</dbReference>
<comment type="caution">
    <text evidence="13">The sequence shown here is derived from an EMBL/GenBank/DDBJ whole genome shotgun (WGS) entry which is preliminary data.</text>
</comment>
<evidence type="ECO:0000256" key="9">
    <source>
        <dbReference type="ARBA" id="ARBA00023157"/>
    </source>
</evidence>
<sequence>EFIKPYVNNVSGDIVTASGKKIGRHAGLDFYTIGQRKGVGVGGTGPYYVAKKDYKTSTLVVAPKGEASALESKSVIVCQTSFIGDEPSEKVEIQAAIRYRQEPVPTVLSKVNNDKWRVDFEKSVRAVAPGQSAVFYRGEELLGGGIID</sequence>
<evidence type="ECO:0000313" key="13">
    <source>
        <dbReference type="EMBL" id="MBI2052197.1"/>
    </source>
</evidence>
<dbReference type="EC" id="2.8.1.13" evidence="1"/>
<dbReference type="FunFam" id="2.40.30.10:FF:000023">
    <property type="entry name" value="tRNA-specific 2-thiouridylase MnmA"/>
    <property type="match status" value="1"/>
</dbReference>
<name>A0A9D6DNY2_9BACT</name>
<dbReference type="FunFam" id="2.30.30.280:FF:000001">
    <property type="entry name" value="tRNA-specific 2-thiouridylase MnmA"/>
    <property type="match status" value="1"/>
</dbReference>
<keyword evidence="4 13" id="KW-0808">Transferase</keyword>
<keyword evidence="7" id="KW-0067">ATP-binding</keyword>
<dbReference type="EMBL" id="JACOYY010000026">
    <property type="protein sequence ID" value="MBI2052197.1"/>
    <property type="molecule type" value="Genomic_DNA"/>
</dbReference>
<keyword evidence="2" id="KW-0963">Cytoplasm</keyword>
<dbReference type="GO" id="GO:0000049">
    <property type="term" value="F:tRNA binding"/>
    <property type="evidence" value="ECO:0007669"/>
    <property type="project" value="UniProtKB-KW"/>
</dbReference>
<proteinExistence type="predicted"/>
<evidence type="ECO:0000256" key="2">
    <source>
        <dbReference type="ARBA" id="ARBA00022490"/>
    </source>
</evidence>
<dbReference type="GO" id="GO:0103016">
    <property type="term" value="F:tRNA-uridine 2-sulfurtransferase activity"/>
    <property type="evidence" value="ECO:0007669"/>
    <property type="project" value="UniProtKB-EC"/>
</dbReference>
<evidence type="ECO:0000313" key="14">
    <source>
        <dbReference type="Proteomes" id="UP000786662"/>
    </source>
</evidence>
<evidence type="ECO:0000256" key="5">
    <source>
        <dbReference type="ARBA" id="ARBA00022694"/>
    </source>
</evidence>
<evidence type="ECO:0000259" key="12">
    <source>
        <dbReference type="Pfam" id="PF20259"/>
    </source>
</evidence>
<evidence type="ECO:0000256" key="4">
    <source>
        <dbReference type="ARBA" id="ARBA00022679"/>
    </source>
</evidence>
<reference evidence="13" key="1">
    <citation type="submission" date="2020-07" db="EMBL/GenBank/DDBJ databases">
        <title>Huge and variable diversity of episymbiotic CPR bacteria and DPANN archaea in groundwater ecosystems.</title>
        <authorList>
            <person name="He C.Y."/>
            <person name="Keren R."/>
            <person name="Whittaker M."/>
            <person name="Farag I.F."/>
            <person name="Doudna J."/>
            <person name="Cate J.H.D."/>
            <person name="Banfield J.F."/>
        </authorList>
    </citation>
    <scope>NUCLEOTIDE SEQUENCE</scope>
    <source>
        <strain evidence="13">NC_groundwater_191_Ag_S-0.1um_45_8</strain>
    </source>
</reference>
<evidence type="ECO:0000256" key="7">
    <source>
        <dbReference type="ARBA" id="ARBA00022840"/>
    </source>
</evidence>
<organism evidence="13 14">
    <name type="scientific">Candidatus Sungiibacteriota bacterium</name>
    <dbReference type="NCBI Taxonomy" id="2750080"/>
    <lineage>
        <taxon>Bacteria</taxon>
        <taxon>Candidatus Sungiibacteriota</taxon>
    </lineage>
</organism>
<keyword evidence="3" id="KW-0820">tRNA-binding</keyword>
<dbReference type="Proteomes" id="UP000786662">
    <property type="component" value="Unassembled WGS sequence"/>
</dbReference>
<evidence type="ECO:0000256" key="10">
    <source>
        <dbReference type="ARBA" id="ARBA00051542"/>
    </source>
</evidence>
<keyword evidence="5" id="KW-0819">tRNA processing</keyword>
<keyword evidence="6" id="KW-0547">Nucleotide-binding</keyword>
<dbReference type="InterPro" id="IPR046885">
    <property type="entry name" value="MnmA-like_C"/>
</dbReference>
<feature type="domain" description="tRNA-specific 2-thiouridylase MnmA-like central" evidence="12">
    <location>
        <begin position="1"/>
        <end position="62"/>
    </location>
</feature>
<dbReference type="Pfam" id="PF20259">
    <property type="entry name" value="tRNA_Me_trans_M"/>
    <property type="match status" value="1"/>
</dbReference>
<evidence type="ECO:0000256" key="8">
    <source>
        <dbReference type="ARBA" id="ARBA00022884"/>
    </source>
</evidence>
<dbReference type="InterPro" id="IPR023382">
    <property type="entry name" value="MnmA-like_central_sf"/>
</dbReference>
<evidence type="ECO:0000256" key="1">
    <source>
        <dbReference type="ARBA" id="ARBA00011949"/>
    </source>
</evidence>
<keyword evidence="8" id="KW-0694">RNA-binding</keyword>
<gene>
    <name evidence="13" type="primary">mnmA</name>
    <name evidence="13" type="ORF">HYT38_00765</name>
</gene>
<dbReference type="AlphaFoldDB" id="A0A9D6DNY2"/>
<dbReference type="InterPro" id="IPR046884">
    <property type="entry name" value="MnmA-like_central"/>
</dbReference>
<dbReference type="Pfam" id="PF20258">
    <property type="entry name" value="tRNA_Me_trans_C"/>
    <property type="match status" value="1"/>
</dbReference>